<dbReference type="Pfam" id="PF19843">
    <property type="entry name" value="DUF6318"/>
    <property type="match status" value="1"/>
</dbReference>
<dbReference type="Proteomes" id="UP001304769">
    <property type="component" value="Unassembled WGS sequence"/>
</dbReference>
<evidence type="ECO:0000256" key="2">
    <source>
        <dbReference type="SAM" id="SignalP"/>
    </source>
</evidence>
<evidence type="ECO:0000259" key="3">
    <source>
        <dbReference type="Pfam" id="PF19843"/>
    </source>
</evidence>
<keyword evidence="2" id="KW-0732">Signal</keyword>
<feature type="compositionally biased region" description="Low complexity" evidence="1">
    <location>
        <begin position="30"/>
        <end position="51"/>
    </location>
</feature>
<comment type="caution">
    <text evidence="4">The sequence shown here is derived from an EMBL/GenBank/DDBJ whole genome shotgun (WGS) entry which is preliminary data.</text>
</comment>
<gene>
    <name evidence="4" type="ORF">SPF06_07490</name>
</gene>
<feature type="signal peptide" evidence="2">
    <location>
        <begin position="1"/>
        <end position="31"/>
    </location>
</feature>
<reference evidence="4 5" key="1">
    <citation type="submission" date="2023-12" db="EMBL/GenBank/DDBJ databases">
        <title>Sinomonas terricola sp. nov, isolated from litchi orchard soil in Guangdong, PR China.</title>
        <authorList>
            <person name="Jiaxin W."/>
            <person name="Yang Z."/>
            <person name="Honghui Z."/>
        </authorList>
    </citation>
    <scope>NUCLEOTIDE SEQUENCE [LARGE SCALE GENOMIC DNA]</scope>
    <source>
        <strain evidence="4 5">JGH33</strain>
    </source>
</reference>
<keyword evidence="5" id="KW-1185">Reference proteome</keyword>
<dbReference type="PROSITE" id="PS51257">
    <property type="entry name" value="PROKAR_LIPOPROTEIN"/>
    <property type="match status" value="1"/>
</dbReference>
<sequence length="209" mass="22422">MALRRVLLSLLPVGLLVLVFTLAGCSGPTGAAEPSSEPSSGGPSGEAAASPDSRPTPASSRGPARNVPRPVLPEAAKQNTKEGFEAFTQYWFDTVTYGLENNDPNVIKNVSRSDCKVCNAYFSDALDSATGGGWYEGPRWRVTGFLSDMSRDPLKQALGQFLLEESASSRFDAQGSILKSRKGGNDNRLKEIYAIYEDGRWLASQLGQA</sequence>
<feature type="chain" id="PRO_5045097315" evidence="2">
    <location>
        <begin position="32"/>
        <end position="209"/>
    </location>
</feature>
<dbReference type="EMBL" id="JAYGGQ010000004">
    <property type="protein sequence ID" value="MEA5454561.1"/>
    <property type="molecule type" value="Genomic_DNA"/>
</dbReference>
<protein>
    <submittedName>
        <fullName evidence="4">DUF6318 family protein</fullName>
    </submittedName>
</protein>
<feature type="region of interest" description="Disordered" evidence="1">
    <location>
        <begin position="29"/>
        <end position="78"/>
    </location>
</feature>
<organism evidence="4 5">
    <name type="scientific">Sinomonas terricola</name>
    <dbReference type="NCBI Taxonomy" id="3110330"/>
    <lineage>
        <taxon>Bacteria</taxon>
        <taxon>Bacillati</taxon>
        <taxon>Actinomycetota</taxon>
        <taxon>Actinomycetes</taxon>
        <taxon>Micrococcales</taxon>
        <taxon>Micrococcaceae</taxon>
        <taxon>Sinomonas</taxon>
    </lineage>
</organism>
<name>A0ABU5T4G3_9MICC</name>
<evidence type="ECO:0000256" key="1">
    <source>
        <dbReference type="SAM" id="MobiDB-lite"/>
    </source>
</evidence>
<evidence type="ECO:0000313" key="5">
    <source>
        <dbReference type="Proteomes" id="UP001304769"/>
    </source>
</evidence>
<proteinExistence type="predicted"/>
<dbReference type="RefSeq" id="WP_323278402.1">
    <property type="nucleotide sequence ID" value="NZ_JAYGGQ010000004.1"/>
</dbReference>
<dbReference type="InterPro" id="IPR046281">
    <property type="entry name" value="DUF6318"/>
</dbReference>
<accession>A0ABU5T4G3</accession>
<evidence type="ECO:0000313" key="4">
    <source>
        <dbReference type="EMBL" id="MEA5454561.1"/>
    </source>
</evidence>
<feature type="domain" description="DUF6318" evidence="3">
    <location>
        <begin position="57"/>
        <end position="205"/>
    </location>
</feature>